<evidence type="ECO:0000256" key="1">
    <source>
        <dbReference type="SAM" id="Coils"/>
    </source>
</evidence>
<evidence type="ECO:0000313" key="3">
    <source>
        <dbReference type="EMBL" id="QDF75933.1"/>
    </source>
</evidence>
<feature type="compositionally biased region" description="Acidic residues" evidence="2">
    <location>
        <begin position="200"/>
        <end position="219"/>
    </location>
</feature>
<protein>
    <submittedName>
        <fullName evidence="3">Uncharacterized protein</fullName>
    </submittedName>
</protein>
<accession>A0ABX5WMY1</accession>
<gene>
    <name evidence="3" type="ORF">FGA12_12695</name>
</gene>
<proteinExistence type="predicted"/>
<evidence type="ECO:0000313" key="4">
    <source>
        <dbReference type="Proteomes" id="UP000318758"/>
    </source>
</evidence>
<organism evidence="3 4">
    <name type="scientific">Shewanella marisflavi</name>
    <dbReference type="NCBI Taxonomy" id="260364"/>
    <lineage>
        <taxon>Bacteria</taxon>
        <taxon>Pseudomonadati</taxon>
        <taxon>Pseudomonadota</taxon>
        <taxon>Gammaproteobacteria</taxon>
        <taxon>Alteromonadales</taxon>
        <taxon>Shewanellaceae</taxon>
        <taxon>Shewanella</taxon>
    </lineage>
</organism>
<feature type="coiled-coil region" evidence="1">
    <location>
        <begin position="46"/>
        <end position="88"/>
    </location>
</feature>
<name>A0ABX5WMY1_9GAMM</name>
<dbReference type="RefSeq" id="WP_033538487.1">
    <property type="nucleotide sequence ID" value="NZ_CP041153.1"/>
</dbReference>
<feature type="region of interest" description="Disordered" evidence="2">
    <location>
        <begin position="193"/>
        <end position="219"/>
    </location>
</feature>
<dbReference type="Proteomes" id="UP000318758">
    <property type="component" value="Chromosome"/>
</dbReference>
<reference evidence="3 4" key="1">
    <citation type="submission" date="2019-06" db="EMBL/GenBank/DDBJ databases">
        <title>Complete genome of Shewanella marisflavi ECSMB14101, a mussel settlement-inducing bacterium isolated from East China Sea.</title>
        <authorList>
            <person name="Yang J."/>
            <person name="Liang X."/>
            <person name="Chang R."/>
            <person name="Peng L."/>
        </authorList>
    </citation>
    <scope>NUCLEOTIDE SEQUENCE [LARGE SCALE GENOMIC DNA]</scope>
    <source>
        <strain evidence="3 4">ECSMB14101</strain>
    </source>
</reference>
<sequence>MKSISDLVGQVKIAQRLNNTLAFKNIELAASNYESVMSRVGTVDWAKASVQDKKAVQKKIQNANENVLREMKSASNKLLSKLANQQDKFEQNAKPTHSDLALAGMLAGKAPNELFEIGCSSRSAARLLFGTDAGVFGGLSKEQIQTLAKHAAPDDFAEIQATEESINTLIRLKETLDGAHLANEMAFSVSDNDRKLAGILDDEPEQEGEEPAEAAEQAE</sequence>
<dbReference type="EMBL" id="CP041153">
    <property type="protein sequence ID" value="QDF75933.1"/>
    <property type="molecule type" value="Genomic_DNA"/>
</dbReference>
<evidence type="ECO:0000256" key="2">
    <source>
        <dbReference type="SAM" id="MobiDB-lite"/>
    </source>
</evidence>
<keyword evidence="4" id="KW-1185">Reference proteome</keyword>
<keyword evidence="1" id="KW-0175">Coiled coil</keyword>